<protein>
    <submittedName>
        <fullName evidence="1">Adenine nucleotide alpha hydrolase-like superfamily protein</fullName>
    </submittedName>
</protein>
<proteinExistence type="predicted"/>
<evidence type="ECO:0000313" key="1">
    <source>
        <dbReference type="EMBL" id="AQK99191.1"/>
    </source>
</evidence>
<organism evidence="1">
    <name type="scientific">Zea mays</name>
    <name type="common">Maize</name>
    <dbReference type="NCBI Taxonomy" id="4577"/>
    <lineage>
        <taxon>Eukaryota</taxon>
        <taxon>Viridiplantae</taxon>
        <taxon>Streptophyta</taxon>
        <taxon>Embryophyta</taxon>
        <taxon>Tracheophyta</taxon>
        <taxon>Spermatophyta</taxon>
        <taxon>Magnoliopsida</taxon>
        <taxon>Liliopsida</taxon>
        <taxon>Poales</taxon>
        <taxon>Poaceae</taxon>
        <taxon>PACMAD clade</taxon>
        <taxon>Panicoideae</taxon>
        <taxon>Andropogonodae</taxon>
        <taxon>Andropogoneae</taxon>
        <taxon>Tripsacinae</taxon>
        <taxon>Zea</taxon>
    </lineage>
</organism>
<accession>A0A1D6G7R4</accession>
<dbReference type="EMBL" id="CM000784">
    <property type="protein sequence ID" value="AQK99191.1"/>
    <property type="molecule type" value="Genomic_DNA"/>
</dbReference>
<dbReference type="AlphaFoldDB" id="A0A1D6G7R4"/>
<reference evidence="1" key="1">
    <citation type="submission" date="2015-12" db="EMBL/GenBank/DDBJ databases">
        <title>Update maize B73 reference genome by single molecule sequencing technologies.</title>
        <authorList>
            <consortium name="Maize Genome Sequencing Project"/>
            <person name="Ware D."/>
        </authorList>
    </citation>
    <scope>NUCLEOTIDE SEQUENCE</scope>
    <source>
        <tissue evidence="1">Seedling</tissue>
    </source>
</reference>
<dbReference type="GO" id="GO:0016787">
    <property type="term" value="F:hydrolase activity"/>
    <property type="evidence" value="ECO:0007669"/>
    <property type="project" value="UniProtKB-KW"/>
</dbReference>
<name>A0A1D6G7R4_MAIZE</name>
<keyword evidence="1" id="KW-0378">Hydrolase</keyword>
<gene>
    <name evidence="1" type="ORF">ZEAMMB73_Zm00001d012245</name>
</gene>
<sequence>MPQDCHFFYTCSQFERSQMRSGSTFVYAWIRI</sequence>